<protein>
    <recommendedName>
        <fullName evidence="1">Carbohydrate-binding domain-containing protein</fullName>
    </recommendedName>
</protein>
<keyword evidence="3" id="KW-1185">Reference proteome</keyword>
<dbReference type="GO" id="GO:0004553">
    <property type="term" value="F:hydrolase activity, hydrolyzing O-glycosyl compounds"/>
    <property type="evidence" value="ECO:0007669"/>
    <property type="project" value="InterPro"/>
</dbReference>
<dbReference type="Pfam" id="PF06452">
    <property type="entry name" value="CBM9_1"/>
    <property type="match status" value="1"/>
</dbReference>
<evidence type="ECO:0000313" key="3">
    <source>
        <dbReference type="Proteomes" id="UP000612329"/>
    </source>
</evidence>
<comment type="caution">
    <text evidence="2">The sequence shown here is derived from an EMBL/GenBank/DDBJ whole genome shotgun (WGS) entry which is preliminary data.</text>
</comment>
<dbReference type="CDD" id="cd09620">
    <property type="entry name" value="CBM9_like_3"/>
    <property type="match status" value="1"/>
</dbReference>
<dbReference type="Proteomes" id="UP000612329">
    <property type="component" value="Unassembled WGS sequence"/>
</dbReference>
<evidence type="ECO:0000259" key="1">
    <source>
        <dbReference type="Pfam" id="PF06452"/>
    </source>
</evidence>
<dbReference type="SUPFAM" id="SSF49344">
    <property type="entry name" value="CBD9-like"/>
    <property type="match status" value="1"/>
</dbReference>
<name>A0A8J3FIZ1_9FLAO</name>
<accession>A0A8J3FIZ1</accession>
<dbReference type="Gene3D" id="2.60.40.1190">
    <property type="match status" value="1"/>
</dbReference>
<feature type="domain" description="Carbohydrate-binding" evidence="1">
    <location>
        <begin position="17"/>
        <end position="211"/>
    </location>
</feature>
<reference evidence="2" key="2">
    <citation type="submission" date="2020-09" db="EMBL/GenBank/DDBJ databases">
        <authorList>
            <person name="Sun Q."/>
            <person name="Ohkuma M."/>
        </authorList>
    </citation>
    <scope>NUCLEOTIDE SEQUENCE</scope>
    <source>
        <strain evidence="2">JCM 12862</strain>
    </source>
</reference>
<dbReference type="GO" id="GO:0030246">
    <property type="term" value="F:carbohydrate binding"/>
    <property type="evidence" value="ECO:0007669"/>
    <property type="project" value="InterPro"/>
</dbReference>
<organism evidence="2 3">
    <name type="scientific">Yeosuana aromativorans</name>
    <dbReference type="NCBI Taxonomy" id="288019"/>
    <lineage>
        <taxon>Bacteria</taxon>
        <taxon>Pseudomonadati</taxon>
        <taxon>Bacteroidota</taxon>
        <taxon>Flavobacteriia</taxon>
        <taxon>Flavobacteriales</taxon>
        <taxon>Flavobacteriaceae</taxon>
        <taxon>Yeosuana</taxon>
    </lineage>
</organism>
<dbReference type="GO" id="GO:0016052">
    <property type="term" value="P:carbohydrate catabolic process"/>
    <property type="evidence" value="ECO:0007669"/>
    <property type="project" value="InterPro"/>
</dbReference>
<proteinExistence type="predicted"/>
<dbReference type="EMBL" id="BMNR01000010">
    <property type="protein sequence ID" value="GGK34246.1"/>
    <property type="molecule type" value="Genomic_DNA"/>
</dbReference>
<gene>
    <name evidence="2" type="ORF">GCM10007962_30850</name>
</gene>
<evidence type="ECO:0000313" key="2">
    <source>
        <dbReference type="EMBL" id="GGK34246.1"/>
    </source>
</evidence>
<dbReference type="InterPro" id="IPR010502">
    <property type="entry name" value="Carb-bd_dom_fam9"/>
</dbReference>
<sequence length="211" mass="24957">MRVYNVNNIPLNQLIITGKADSNLWERACFLRDFHSPWKEIRNTETKFKALWDEDYLFFLFEVIDNNIHIHRTDNSFNSINISDRVELFFRPDSSLNPYYCLEIDPTPRIMDFKACPDKDFDFNWNWPHNDLIVKSSLNPKGFCVEGKISISSLKKLNLIQDGKIETGIYRAKYYKTKDSTYEPVWLTWVDPQTETPNFHISSSFGVLRLK</sequence>
<dbReference type="AlphaFoldDB" id="A0A8J3FIZ1"/>
<reference evidence="2" key="1">
    <citation type="journal article" date="2014" name="Int. J. Syst. Evol. Microbiol.">
        <title>Complete genome sequence of Corynebacterium casei LMG S-19264T (=DSM 44701T), isolated from a smear-ripened cheese.</title>
        <authorList>
            <consortium name="US DOE Joint Genome Institute (JGI-PGF)"/>
            <person name="Walter F."/>
            <person name="Albersmeier A."/>
            <person name="Kalinowski J."/>
            <person name="Ruckert C."/>
        </authorList>
    </citation>
    <scope>NUCLEOTIDE SEQUENCE</scope>
    <source>
        <strain evidence="2">JCM 12862</strain>
    </source>
</reference>